<evidence type="ECO:0000256" key="2">
    <source>
        <dbReference type="ARBA" id="ARBA00019577"/>
    </source>
</evidence>
<accession>A0A9D3VIH1</accession>
<dbReference type="OrthoDB" id="20018at2759"/>
<gene>
    <name evidence="3" type="ORF">J1N35_023269</name>
</gene>
<dbReference type="EMBL" id="JAIQCV010000007">
    <property type="protein sequence ID" value="KAH1083508.1"/>
    <property type="molecule type" value="Genomic_DNA"/>
</dbReference>
<organism evidence="3 4">
    <name type="scientific">Gossypium stocksii</name>
    <dbReference type="NCBI Taxonomy" id="47602"/>
    <lineage>
        <taxon>Eukaryota</taxon>
        <taxon>Viridiplantae</taxon>
        <taxon>Streptophyta</taxon>
        <taxon>Embryophyta</taxon>
        <taxon>Tracheophyta</taxon>
        <taxon>Spermatophyta</taxon>
        <taxon>Magnoliopsida</taxon>
        <taxon>eudicotyledons</taxon>
        <taxon>Gunneridae</taxon>
        <taxon>Pentapetalae</taxon>
        <taxon>rosids</taxon>
        <taxon>malvids</taxon>
        <taxon>Malvales</taxon>
        <taxon>Malvaceae</taxon>
        <taxon>Malvoideae</taxon>
        <taxon>Gossypium</taxon>
    </lineage>
</organism>
<dbReference type="Pfam" id="PF06320">
    <property type="entry name" value="GCN5L1"/>
    <property type="match status" value="1"/>
</dbReference>
<proteinExistence type="inferred from homology"/>
<evidence type="ECO:0000313" key="3">
    <source>
        <dbReference type="EMBL" id="KAH1083508.1"/>
    </source>
</evidence>
<dbReference type="PANTHER" id="PTHR13073:SF0">
    <property type="entry name" value="BIOGENESIS OF LYSOSOME-RELATED ORGANELLES COMPLEX 1 SUBUNIT 1"/>
    <property type="match status" value="1"/>
</dbReference>
<comment type="caution">
    <text evidence="3">The sequence shown here is derived from an EMBL/GenBank/DDBJ whole genome shotgun (WGS) entry which is preliminary data.</text>
</comment>
<evidence type="ECO:0000313" key="4">
    <source>
        <dbReference type="Proteomes" id="UP000828251"/>
    </source>
</evidence>
<reference evidence="3 4" key="1">
    <citation type="journal article" date="2021" name="Plant Biotechnol. J.">
        <title>Multi-omics assisted identification of the key and species-specific regulatory components of drought-tolerant mechanisms in Gossypium stocksii.</title>
        <authorList>
            <person name="Yu D."/>
            <person name="Ke L."/>
            <person name="Zhang D."/>
            <person name="Wu Y."/>
            <person name="Sun Y."/>
            <person name="Mei J."/>
            <person name="Sun J."/>
            <person name="Sun Y."/>
        </authorList>
    </citation>
    <scope>NUCLEOTIDE SEQUENCE [LARGE SCALE GENOMIC DNA]</scope>
    <source>
        <strain evidence="4">cv. E1</strain>
        <tissue evidence="3">Leaf</tissue>
    </source>
</reference>
<dbReference type="AlphaFoldDB" id="A0A9D3VIH1"/>
<comment type="similarity">
    <text evidence="1">Belongs to the BLOC1S1 family.</text>
</comment>
<name>A0A9D3VIH1_9ROSI</name>
<dbReference type="Proteomes" id="UP000828251">
    <property type="component" value="Unassembled WGS sequence"/>
</dbReference>
<keyword evidence="4" id="KW-1185">Reference proteome</keyword>
<dbReference type="GO" id="GO:0016197">
    <property type="term" value="P:endosomal transport"/>
    <property type="evidence" value="ECO:0007669"/>
    <property type="project" value="TreeGrafter"/>
</dbReference>
<dbReference type="InterPro" id="IPR009395">
    <property type="entry name" value="BLOC1S1"/>
</dbReference>
<sequence length="122" mass="13745">MSSPFAAAFYLQKEELYQFLVKISKPKSRSRARSGEGDAGSRGDLESSLIQIYHHHHHNSLKLQDQAELIGTEKAKKDAIKKAGRVSDLLVEVVNGGMQESFINEKRIEAEIRLWLLQLLVA</sequence>
<dbReference type="GO" id="GO:0031083">
    <property type="term" value="C:BLOC-1 complex"/>
    <property type="evidence" value="ECO:0007669"/>
    <property type="project" value="InterPro"/>
</dbReference>
<evidence type="ECO:0000256" key="1">
    <source>
        <dbReference type="ARBA" id="ARBA00007133"/>
    </source>
</evidence>
<dbReference type="PANTHER" id="PTHR13073">
    <property type="entry name" value="BLOC-1 COMPLEX SUBUNIT 1"/>
    <property type="match status" value="1"/>
</dbReference>
<protein>
    <recommendedName>
        <fullName evidence="2">Biogenesis of lysosome-related organelles complex 1 subunit 1</fullName>
    </recommendedName>
</protein>